<comment type="caution">
    <text evidence="1">The sequence shown here is derived from an EMBL/GenBank/DDBJ whole genome shotgun (WGS) entry which is preliminary data.</text>
</comment>
<name>A0ABW2U880_9BACT</name>
<dbReference type="SUPFAM" id="SSF82171">
    <property type="entry name" value="DPP6 N-terminal domain-like"/>
    <property type="match status" value="1"/>
</dbReference>
<dbReference type="EMBL" id="JBHTEK010000001">
    <property type="protein sequence ID" value="MFC7668538.1"/>
    <property type="molecule type" value="Genomic_DNA"/>
</dbReference>
<evidence type="ECO:0000313" key="1">
    <source>
        <dbReference type="EMBL" id="MFC7668538.1"/>
    </source>
</evidence>
<keyword evidence="2" id="KW-1185">Reference proteome</keyword>
<proteinExistence type="predicted"/>
<reference evidence="2" key="1">
    <citation type="journal article" date="2019" name="Int. J. Syst. Evol. Microbiol.">
        <title>The Global Catalogue of Microorganisms (GCM) 10K type strain sequencing project: providing services to taxonomists for standard genome sequencing and annotation.</title>
        <authorList>
            <consortium name="The Broad Institute Genomics Platform"/>
            <consortium name="The Broad Institute Genome Sequencing Center for Infectious Disease"/>
            <person name="Wu L."/>
            <person name="Ma J."/>
        </authorList>
    </citation>
    <scope>NUCLEOTIDE SEQUENCE [LARGE SCALE GENOMIC DNA]</scope>
    <source>
        <strain evidence="2">JCM 19635</strain>
    </source>
</reference>
<evidence type="ECO:0000313" key="2">
    <source>
        <dbReference type="Proteomes" id="UP001596513"/>
    </source>
</evidence>
<dbReference type="RefSeq" id="WP_380203927.1">
    <property type="nucleotide sequence ID" value="NZ_JBHTEK010000001.1"/>
</dbReference>
<gene>
    <name evidence="1" type="ORF">ACFQT0_15065</name>
</gene>
<dbReference type="Gene3D" id="2.120.10.30">
    <property type="entry name" value="TolB, C-terminal domain"/>
    <property type="match status" value="1"/>
</dbReference>
<organism evidence="1 2">
    <name type="scientific">Hymenobacter humi</name>
    <dbReference type="NCBI Taxonomy" id="1411620"/>
    <lineage>
        <taxon>Bacteria</taxon>
        <taxon>Pseudomonadati</taxon>
        <taxon>Bacteroidota</taxon>
        <taxon>Cytophagia</taxon>
        <taxon>Cytophagales</taxon>
        <taxon>Hymenobacteraceae</taxon>
        <taxon>Hymenobacter</taxon>
    </lineage>
</organism>
<sequence>MADLAKLTGLSDPQFSPDGKSIAVVVSKPDYADNRFYTSLMLVSVANGSQRTVAERRSGLTQPRWSPSGRELAFLAKTGTGKDSLPQLYIQTMPSGELRQVTRTRKGVQHYAWRPDGQALAYVTADAPSNAAGPPDKGYDAFEVGNNDLFLTAAPTPSHIWLVPAAGGLPSASLPAPGACLSPFRQGRPPRPCPGAPMGSCWPSCKCPRPIPATATSAPFSCWTWPPAPSARSRAARCWKATRPSRPTAHSWPTGTRARAIP</sequence>
<dbReference type="InterPro" id="IPR011042">
    <property type="entry name" value="6-blade_b-propeller_TolB-like"/>
</dbReference>
<accession>A0ABW2U880</accession>
<protein>
    <submittedName>
        <fullName evidence="1">TolB family protein</fullName>
    </submittedName>
</protein>
<dbReference type="Proteomes" id="UP001596513">
    <property type="component" value="Unassembled WGS sequence"/>
</dbReference>